<keyword evidence="1 3" id="KW-0597">Phosphoprotein</keyword>
<dbReference type="PANTHER" id="PTHR43214">
    <property type="entry name" value="TWO-COMPONENT RESPONSE REGULATOR"/>
    <property type="match status" value="1"/>
</dbReference>
<dbReference type="Gene3D" id="3.40.50.2300">
    <property type="match status" value="1"/>
</dbReference>
<feature type="domain" description="Response regulatory" evidence="5">
    <location>
        <begin position="8"/>
        <end position="125"/>
    </location>
</feature>
<sequence length="228" mass="24703">MTKSQRIRVLIADDNRAVRIGMRLQLDNAPDIEVVGEVGNGIDAVMAGRSEQPDVILMDLQMPGMSGVEATKRLLDESPHRPAVIVMTSFALEGYVRDALDAGAVGYLLKSHDSERLVEAIRTAHRGDAVVSTTMMTPVLREFVRRGRGAQLDVSAATLSAAELRVTVTLARGITSNEDIAQHLCVSVHTVRSHLQSALKKTGLSDRTQLALWAVRQQLSVQDAAQSS</sequence>
<feature type="modified residue" description="4-aspartylphosphate" evidence="3">
    <location>
        <position position="59"/>
    </location>
</feature>
<keyword evidence="7" id="KW-1185">Reference proteome</keyword>
<evidence type="ECO:0000313" key="6">
    <source>
        <dbReference type="EMBL" id="MCT9002920.1"/>
    </source>
</evidence>
<protein>
    <submittedName>
        <fullName evidence="6">Response regulator transcription factor</fullName>
    </submittedName>
</protein>
<proteinExistence type="predicted"/>
<evidence type="ECO:0000313" key="7">
    <source>
        <dbReference type="Proteomes" id="UP001300496"/>
    </source>
</evidence>
<organism evidence="6 7">
    <name type="scientific">Microbacterium memoriense</name>
    <dbReference type="NCBI Taxonomy" id="2978350"/>
    <lineage>
        <taxon>Bacteria</taxon>
        <taxon>Bacillati</taxon>
        <taxon>Actinomycetota</taxon>
        <taxon>Actinomycetes</taxon>
        <taxon>Micrococcales</taxon>
        <taxon>Microbacteriaceae</taxon>
        <taxon>Microbacterium</taxon>
    </lineage>
</organism>
<dbReference type="SMART" id="SM00421">
    <property type="entry name" value="HTH_LUXR"/>
    <property type="match status" value="1"/>
</dbReference>
<evidence type="ECO:0000259" key="5">
    <source>
        <dbReference type="PROSITE" id="PS50110"/>
    </source>
</evidence>
<dbReference type="InterPro" id="IPR001789">
    <property type="entry name" value="Sig_transdc_resp-reg_receiver"/>
</dbReference>
<dbReference type="EMBL" id="JAODOR010000012">
    <property type="protein sequence ID" value="MCT9002920.1"/>
    <property type="molecule type" value="Genomic_DNA"/>
</dbReference>
<gene>
    <name evidence="6" type="ORF">N4R40_11135</name>
</gene>
<evidence type="ECO:0000256" key="3">
    <source>
        <dbReference type="PROSITE-ProRule" id="PRU00169"/>
    </source>
</evidence>
<comment type="caution">
    <text evidence="6">The sequence shown here is derived from an EMBL/GenBank/DDBJ whole genome shotgun (WGS) entry which is preliminary data.</text>
</comment>
<dbReference type="InterPro" id="IPR016032">
    <property type="entry name" value="Sig_transdc_resp-reg_C-effctor"/>
</dbReference>
<evidence type="ECO:0000256" key="1">
    <source>
        <dbReference type="ARBA" id="ARBA00022553"/>
    </source>
</evidence>
<keyword evidence="2" id="KW-0238">DNA-binding</keyword>
<dbReference type="PROSITE" id="PS50110">
    <property type="entry name" value="RESPONSE_REGULATORY"/>
    <property type="match status" value="1"/>
</dbReference>
<dbReference type="Proteomes" id="UP001300496">
    <property type="component" value="Unassembled WGS sequence"/>
</dbReference>
<dbReference type="InterPro" id="IPR058245">
    <property type="entry name" value="NreC/VraR/RcsB-like_REC"/>
</dbReference>
<dbReference type="Pfam" id="PF00072">
    <property type="entry name" value="Response_reg"/>
    <property type="match status" value="1"/>
</dbReference>
<dbReference type="RefSeq" id="WP_261607457.1">
    <property type="nucleotide sequence ID" value="NZ_JAODOR010000012.1"/>
</dbReference>
<dbReference type="SMART" id="SM00448">
    <property type="entry name" value="REC"/>
    <property type="match status" value="1"/>
</dbReference>
<evidence type="ECO:0000259" key="4">
    <source>
        <dbReference type="PROSITE" id="PS50043"/>
    </source>
</evidence>
<dbReference type="SUPFAM" id="SSF46894">
    <property type="entry name" value="C-terminal effector domain of the bipartite response regulators"/>
    <property type="match status" value="1"/>
</dbReference>
<dbReference type="Pfam" id="PF00196">
    <property type="entry name" value="GerE"/>
    <property type="match status" value="1"/>
</dbReference>
<dbReference type="InterPro" id="IPR039420">
    <property type="entry name" value="WalR-like"/>
</dbReference>
<dbReference type="SUPFAM" id="SSF52172">
    <property type="entry name" value="CheY-like"/>
    <property type="match status" value="1"/>
</dbReference>
<dbReference type="InterPro" id="IPR011006">
    <property type="entry name" value="CheY-like_superfamily"/>
</dbReference>
<reference evidence="6 7" key="1">
    <citation type="journal article" date="2024" name="Int. J. Syst. Evol. Microbiol.">
        <title>Microbacterium memoriense sp. nov., a member of the Actinomycetota from marine beach sediment of the north coast of Portugal.</title>
        <authorList>
            <person name="Santos J.D.N.D."/>
            <person name="Klimek D."/>
            <person name="Calusinska M."/>
            <person name="Lobo-da-Cunha A."/>
            <person name="Catita J."/>
            <person name="Goncalves H."/>
            <person name="Gonzalez I."/>
            <person name="Lage O.M."/>
        </authorList>
    </citation>
    <scope>NUCLEOTIDE SEQUENCE [LARGE SCALE GENOMIC DNA]</scope>
    <source>
        <strain evidence="6 7">PMIC_1C1B</strain>
    </source>
</reference>
<dbReference type="PROSITE" id="PS50043">
    <property type="entry name" value="HTH_LUXR_2"/>
    <property type="match status" value="1"/>
</dbReference>
<feature type="domain" description="HTH luxR-type" evidence="4">
    <location>
        <begin position="152"/>
        <end position="218"/>
    </location>
</feature>
<evidence type="ECO:0000256" key="2">
    <source>
        <dbReference type="ARBA" id="ARBA00023125"/>
    </source>
</evidence>
<accession>A0ABT2PEP4</accession>
<dbReference type="InterPro" id="IPR000792">
    <property type="entry name" value="Tscrpt_reg_LuxR_C"/>
</dbReference>
<dbReference type="CDD" id="cd17535">
    <property type="entry name" value="REC_NarL-like"/>
    <property type="match status" value="1"/>
</dbReference>
<name>A0ABT2PEP4_9MICO</name>